<accession>A0ABV1B9F7</accession>
<proteinExistence type="predicted"/>
<dbReference type="RefSeq" id="WP_349086185.1">
    <property type="nucleotide sequence ID" value="NZ_JBBMEK010000305.1"/>
</dbReference>
<feature type="domain" description="HTH cro/C1-type" evidence="1">
    <location>
        <begin position="23"/>
        <end position="74"/>
    </location>
</feature>
<name>A0ABV1B9F7_9FIRM</name>
<organism evidence="2 3">
    <name type="scientific">Coprococcus intestinihominis</name>
    <dbReference type="NCBI Taxonomy" id="3133154"/>
    <lineage>
        <taxon>Bacteria</taxon>
        <taxon>Bacillati</taxon>
        <taxon>Bacillota</taxon>
        <taxon>Clostridia</taxon>
        <taxon>Lachnospirales</taxon>
        <taxon>Lachnospiraceae</taxon>
        <taxon>Coprococcus</taxon>
    </lineage>
</organism>
<evidence type="ECO:0000259" key="1">
    <source>
        <dbReference type="PROSITE" id="PS50943"/>
    </source>
</evidence>
<reference evidence="2 3" key="1">
    <citation type="submission" date="2024-03" db="EMBL/GenBank/DDBJ databases">
        <title>Human intestinal bacterial collection.</title>
        <authorList>
            <person name="Pauvert C."/>
            <person name="Hitch T.C.A."/>
            <person name="Clavel T."/>
        </authorList>
    </citation>
    <scope>NUCLEOTIDE SEQUENCE [LARGE SCALE GENOMIC DNA]</scope>
    <source>
        <strain evidence="2 3">CLA-AA-H190</strain>
    </source>
</reference>
<dbReference type="CDD" id="cd00093">
    <property type="entry name" value="HTH_XRE"/>
    <property type="match status" value="1"/>
</dbReference>
<dbReference type="PROSITE" id="PS50943">
    <property type="entry name" value="HTH_CROC1"/>
    <property type="match status" value="1"/>
</dbReference>
<sequence>MYDDKAKIRDELIMTLTAELPVMRARLGMSQEVMASAIGVSRQTYSAIETRTKKMSWTMFMALIAVLDMNEATSVMLDQIPDFIQTIRQLTTK</sequence>
<dbReference type="Gene3D" id="1.10.260.40">
    <property type="entry name" value="lambda repressor-like DNA-binding domains"/>
    <property type="match status" value="1"/>
</dbReference>
<dbReference type="InterPro" id="IPR010982">
    <property type="entry name" value="Lambda_DNA-bd_dom_sf"/>
</dbReference>
<gene>
    <name evidence="2" type="ORF">WMO25_16150</name>
</gene>
<dbReference type="InterPro" id="IPR001387">
    <property type="entry name" value="Cro/C1-type_HTH"/>
</dbReference>
<dbReference type="SUPFAM" id="SSF47413">
    <property type="entry name" value="lambda repressor-like DNA-binding domains"/>
    <property type="match status" value="1"/>
</dbReference>
<dbReference type="Pfam" id="PF13560">
    <property type="entry name" value="HTH_31"/>
    <property type="match status" value="1"/>
</dbReference>
<comment type="caution">
    <text evidence="2">The sequence shown here is derived from an EMBL/GenBank/DDBJ whole genome shotgun (WGS) entry which is preliminary data.</text>
</comment>
<dbReference type="EMBL" id="JBBMEK010000305">
    <property type="protein sequence ID" value="MEQ2366596.1"/>
    <property type="molecule type" value="Genomic_DNA"/>
</dbReference>
<dbReference type="SMART" id="SM00530">
    <property type="entry name" value="HTH_XRE"/>
    <property type="match status" value="1"/>
</dbReference>
<keyword evidence="3" id="KW-1185">Reference proteome</keyword>
<protein>
    <submittedName>
        <fullName evidence="2">Helix-turn-helix domain-containing protein</fullName>
    </submittedName>
</protein>
<evidence type="ECO:0000313" key="2">
    <source>
        <dbReference type="EMBL" id="MEQ2366596.1"/>
    </source>
</evidence>
<dbReference type="Proteomes" id="UP001469749">
    <property type="component" value="Unassembled WGS sequence"/>
</dbReference>
<evidence type="ECO:0000313" key="3">
    <source>
        <dbReference type="Proteomes" id="UP001469749"/>
    </source>
</evidence>